<evidence type="ECO:0000313" key="3">
    <source>
        <dbReference type="Proteomes" id="UP000252038"/>
    </source>
</evidence>
<name>A0A344UHM9_9NEIS</name>
<proteinExistence type="predicted"/>
<evidence type="ECO:0000256" key="1">
    <source>
        <dbReference type="SAM" id="MobiDB-lite"/>
    </source>
</evidence>
<dbReference type="AlphaFoldDB" id="A0A344UHM9"/>
<reference evidence="2 3" key="1">
    <citation type="submission" date="2018-05" db="EMBL/GenBank/DDBJ databases">
        <title>Genome sequencing, assembly and analysis of the novel insecticidal bacterium, Chromobacterium phragmitis.</title>
        <authorList>
            <person name="Sparks M.E."/>
            <person name="Blackburn M.B."/>
            <person name="Gundersen-Rindal D.E."/>
        </authorList>
    </citation>
    <scope>NUCLEOTIDE SEQUENCE [LARGE SCALE GENOMIC DNA]</scope>
    <source>
        <strain evidence="2">IIBBL 274-1</strain>
    </source>
</reference>
<protein>
    <submittedName>
        <fullName evidence="2">Uncharacterized protein</fullName>
    </submittedName>
</protein>
<evidence type="ECO:0000313" key="2">
    <source>
        <dbReference type="EMBL" id="AXE34777.1"/>
    </source>
</evidence>
<accession>A0A344UHM9</accession>
<feature type="region of interest" description="Disordered" evidence="1">
    <location>
        <begin position="86"/>
        <end position="111"/>
    </location>
</feature>
<sequence>MGLLLVEAALPARAQRGRGRRLGLPGSFWSGGGPSLRAGLLAKQLHFYFQRLQPLLQLPQGHRPGGVLAGRGAVFSCGAAGFSQSQADHAAKHGQAQTQRKTVYGDAQQES</sequence>
<dbReference type="Proteomes" id="UP000252038">
    <property type="component" value="Chromosome"/>
</dbReference>
<dbReference type="EMBL" id="CP029554">
    <property type="protein sequence ID" value="AXE34777.1"/>
    <property type="molecule type" value="Genomic_DNA"/>
</dbReference>
<gene>
    <name evidence="2" type="ORF">DK843_11025</name>
</gene>
<organism evidence="2 3">
    <name type="scientific">Chromobacterium phragmitis</name>
    <dbReference type="NCBI Taxonomy" id="2202141"/>
    <lineage>
        <taxon>Bacteria</taxon>
        <taxon>Pseudomonadati</taxon>
        <taxon>Pseudomonadota</taxon>
        <taxon>Betaproteobacteria</taxon>
        <taxon>Neisseriales</taxon>
        <taxon>Chromobacteriaceae</taxon>
        <taxon>Chromobacterium</taxon>
    </lineage>
</organism>
<dbReference type="KEGG" id="chrb:DK843_11025"/>